<organism evidence="8 9">
    <name type="scientific">Amycolatopsis thailandensis</name>
    <dbReference type="NCBI Taxonomy" id="589330"/>
    <lineage>
        <taxon>Bacteria</taxon>
        <taxon>Bacillati</taxon>
        <taxon>Actinomycetota</taxon>
        <taxon>Actinomycetes</taxon>
        <taxon>Pseudonocardiales</taxon>
        <taxon>Pseudonocardiaceae</taxon>
        <taxon>Amycolatopsis</taxon>
    </lineage>
</organism>
<feature type="transmembrane region" description="Helical" evidence="7">
    <location>
        <begin position="323"/>
        <end position="343"/>
    </location>
</feature>
<dbReference type="InterPro" id="IPR010290">
    <property type="entry name" value="TM_effector"/>
</dbReference>
<evidence type="ECO:0000256" key="5">
    <source>
        <dbReference type="ARBA" id="ARBA00022989"/>
    </source>
</evidence>
<dbReference type="InterPro" id="IPR036259">
    <property type="entry name" value="MFS_trans_sf"/>
</dbReference>
<dbReference type="AlphaFoldDB" id="A0A229SHV0"/>
<dbReference type="EMBL" id="NMQT01000011">
    <property type="protein sequence ID" value="OXM58448.1"/>
    <property type="molecule type" value="Genomic_DNA"/>
</dbReference>
<keyword evidence="5 7" id="KW-1133">Transmembrane helix</keyword>
<dbReference type="GO" id="GO:0005886">
    <property type="term" value="C:plasma membrane"/>
    <property type="evidence" value="ECO:0007669"/>
    <property type="project" value="UniProtKB-SubCell"/>
</dbReference>
<evidence type="ECO:0000256" key="4">
    <source>
        <dbReference type="ARBA" id="ARBA00022692"/>
    </source>
</evidence>
<feature type="transmembrane region" description="Helical" evidence="7">
    <location>
        <begin position="54"/>
        <end position="75"/>
    </location>
</feature>
<keyword evidence="2" id="KW-0813">Transport</keyword>
<comment type="subcellular location">
    <subcellularLocation>
        <location evidence="1">Cell membrane</location>
        <topology evidence="1">Multi-pass membrane protein</topology>
    </subcellularLocation>
</comment>
<feature type="transmembrane region" description="Helical" evidence="7">
    <location>
        <begin position="234"/>
        <end position="259"/>
    </location>
</feature>
<proteinExistence type="predicted"/>
<comment type="caution">
    <text evidence="8">The sequence shown here is derived from an EMBL/GenBank/DDBJ whole genome shotgun (WGS) entry which is preliminary data.</text>
</comment>
<dbReference type="SUPFAM" id="SSF103473">
    <property type="entry name" value="MFS general substrate transporter"/>
    <property type="match status" value="1"/>
</dbReference>
<evidence type="ECO:0000256" key="3">
    <source>
        <dbReference type="ARBA" id="ARBA00022475"/>
    </source>
</evidence>
<dbReference type="OrthoDB" id="9815525at2"/>
<accession>A0A229SHV0</accession>
<feature type="transmembrane region" description="Helical" evidence="7">
    <location>
        <begin position="265"/>
        <end position="286"/>
    </location>
</feature>
<evidence type="ECO:0000256" key="2">
    <source>
        <dbReference type="ARBA" id="ARBA00022448"/>
    </source>
</evidence>
<dbReference type="Proteomes" id="UP000215223">
    <property type="component" value="Unassembled WGS sequence"/>
</dbReference>
<feature type="transmembrane region" description="Helical" evidence="7">
    <location>
        <begin position="24"/>
        <end position="48"/>
    </location>
</feature>
<protein>
    <recommendedName>
        <fullName evidence="10">MFS transporter</fullName>
    </recommendedName>
</protein>
<evidence type="ECO:0000313" key="9">
    <source>
        <dbReference type="Proteomes" id="UP000215223"/>
    </source>
</evidence>
<keyword evidence="6 7" id="KW-0472">Membrane</keyword>
<feature type="transmembrane region" description="Helical" evidence="7">
    <location>
        <begin position="386"/>
        <end position="408"/>
    </location>
</feature>
<evidence type="ECO:0000256" key="6">
    <source>
        <dbReference type="ARBA" id="ARBA00023136"/>
    </source>
</evidence>
<sequence length="422" mass="43994">MGERTGVTVAQETSLLRQRNFRTYFAGQAVAMMGTAVVPVAMGLVAVVTLHANGLAASIVSASSMLPALLLTLPIGAVVDRVDKRRIMMWADVGQGVAILAVPLLWWSGALSIPTLCVTGFVSTGFGIVSQVAHLSLTPHLVTNAQLIDANAKLSLADSAATTTGPMIAGFLVGRLGAPVTLGLGVLASFYSAFTLTRISSREQRPDGPVERATLRKDIAEGLRFVGRNVVLRVLMIVNSVDNFFIFWIQAVLVVYLVGALHWSPAAYGLVMGIAGLGGILGSLLVKRLHSALGTGKLLVAAVFFGGPCEAVVLLLSPGLAGQVLTCAAQCLAIFSTVCYNVTSRTLRQHESPDGLRSRITAAHRWVGSGLRPLGAVMGGVSTSVFGLYAGIAIGCVGLAIAPAVAWFSPLRHTDLTEAGKS</sequence>
<dbReference type="Pfam" id="PF05977">
    <property type="entry name" value="MFS_3"/>
    <property type="match status" value="1"/>
</dbReference>
<keyword evidence="9" id="KW-1185">Reference proteome</keyword>
<evidence type="ECO:0000256" key="1">
    <source>
        <dbReference type="ARBA" id="ARBA00004651"/>
    </source>
</evidence>
<keyword evidence="3" id="KW-1003">Cell membrane</keyword>
<gene>
    <name evidence="8" type="ORF">CFP71_02575</name>
</gene>
<reference evidence="8 9" key="1">
    <citation type="submission" date="2017-07" db="EMBL/GenBank/DDBJ databases">
        <title>Amycolatopsis thailandensis Genome sequencing and assembly.</title>
        <authorList>
            <person name="Kaur N."/>
            <person name="Mayilraj S."/>
        </authorList>
    </citation>
    <scope>NUCLEOTIDE SEQUENCE [LARGE SCALE GENOMIC DNA]</scope>
    <source>
        <strain evidence="8 9">JCM 16380</strain>
    </source>
</reference>
<feature type="transmembrane region" description="Helical" evidence="7">
    <location>
        <begin position="176"/>
        <end position="196"/>
    </location>
</feature>
<feature type="transmembrane region" description="Helical" evidence="7">
    <location>
        <begin position="298"/>
        <end position="317"/>
    </location>
</feature>
<dbReference type="CDD" id="cd06173">
    <property type="entry name" value="MFS_MefA_like"/>
    <property type="match status" value="1"/>
</dbReference>
<evidence type="ECO:0000256" key="7">
    <source>
        <dbReference type="SAM" id="Phobius"/>
    </source>
</evidence>
<dbReference type="Gene3D" id="1.20.1250.20">
    <property type="entry name" value="MFS general substrate transporter like domains"/>
    <property type="match status" value="1"/>
</dbReference>
<dbReference type="PANTHER" id="PTHR23513:SF6">
    <property type="entry name" value="MAJOR FACILITATOR SUPERFAMILY ASSOCIATED DOMAIN-CONTAINING PROTEIN"/>
    <property type="match status" value="1"/>
</dbReference>
<name>A0A229SHV0_9PSEU</name>
<keyword evidence="4 7" id="KW-0812">Transmembrane</keyword>
<dbReference type="PANTHER" id="PTHR23513">
    <property type="entry name" value="INTEGRAL MEMBRANE EFFLUX PROTEIN-RELATED"/>
    <property type="match status" value="1"/>
</dbReference>
<evidence type="ECO:0000313" key="8">
    <source>
        <dbReference type="EMBL" id="OXM58448.1"/>
    </source>
</evidence>
<evidence type="ECO:0008006" key="10">
    <source>
        <dbReference type="Google" id="ProtNLM"/>
    </source>
</evidence>